<dbReference type="InterPro" id="IPR008928">
    <property type="entry name" value="6-hairpin_glycosidase_sf"/>
</dbReference>
<proteinExistence type="predicted"/>
<sequence length="765" mass="84471">MNDGMKRNRTSSSTAGPDAARGRQIVGFLRSTRFTLLAALSVCGSLSVSGNATASDWAAEPAMLPCPTARMELSGTVNDYTQAVVENWLLRAPRDNPAMLEMFADRDERPHRELLPWSGEFAGKYLTCLVQVLRLSGDPRLEELGEDFVGKLVALQADDGYLGPFPKESRLTGKKPNGKRTWDAWGHYHVMLGLLLWHDQTGDDAALECASRIGDLFCDKFLGTDKQVSSMGSAEMNQAVVHSLALLYNRTGEQKYLDLANDIVLDFAAPNAGNYLQAGLEGLEFFEIPKPRWESLHSLMGLAELYWNTGKRDYRDVFEHYWWSIVELDRHNNGGFSSGEQAHGDPYHQGPIETCCTVAWMAMSVEMLKMTGDSRVADELELSTLNQAVGTYSPDGMWSTYNTPMDGRRVPSTVDIAFQIRPGSEELNCCSVNAARMFGMISDWAVMREDDGLVLNWYGPSEFEEQLGDAKVSLRQETDYPRDGAVKLHVDPDEPTEFTLKLRIPHWSKNTKVAVNGDPVEASPGSYLAIDRRWRAGDVVTLEIDESIRCWVGENECEGKAALYRGPLLMAYREPSAAKVNYGEAWNAYGHFRAASEASAKVECVFYGDSLEWRGFYMDDAGKARITIDGEAVEVVDQYGPKRNKPFVRKFNGLGAGKHVATIEVLAEHHAKSKGVWVNIQDLKTSADIPTLGPETIRQPSSIIAVADGFLECSLPGEGRAPVKLRDFATVGLGGATYSSWLPAEGIPATPFSRDNPSRTSVVSP</sequence>
<dbReference type="GO" id="GO:0005975">
    <property type="term" value="P:carbohydrate metabolic process"/>
    <property type="evidence" value="ECO:0007669"/>
    <property type="project" value="InterPro"/>
</dbReference>
<dbReference type="PANTHER" id="PTHR43465:SF2">
    <property type="entry name" value="DUF1680 DOMAIN PROTEIN (AFU_ORTHOLOGUE AFUA_1G08910)"/>
    <property type="match status" value="1"/>
</dbReference>
<protein>
    <submittedName>
        <fullName evidence="3">Non-reducing end beta-L-arabinofuranosidase</fullName>
        <ecNumber evidence="3">3.2.1.185</ecNumber>
    </submittedName>
</protein>
<dbReference type="Pfam" id="PF20736">
    <property type="entry name" value="Glyco_hydro127M"/>
    <property type="match status" value="1"/>
</dbReference>
<reference evidence="3 4" key="1">
    <citation type="submission" date="2019-02" db="EMBL/GenBank/DDBJ databases">
        <title>Deep-cultivation of Planctomycetes and their phenomic and genomic characterization uncovers novel biology.</title>
        <authorList>
            <person name="Wiegand S."/>
            <person name="Jogler M."/>
            <person name="Boedeker C."/>
            <person name="Pinto D."/>
            <person name="Vollmers J."/>
            <person name="Rivas-Marin E."/>
            <person name="Kohn T."/>
            <person name="Peeters S.H."/>
            <person name="Heuer A."/>
            <person name="Rast P."/>
            <person name="Oberbeckmann S."/>
            <person name="Bunk B."/>
            <person name="Jeske O."/>
            <person name="Meyerdierks A."/>
            <person name="Storesund J.E."/>
            <person name="Kallscheuer N."/>
            <person name="Luecker S."/>
            <person name="Lage O.M."/>
            <person name="Pohl T."/>
            <person name="Merkel B.J."/>
            <person name="Hornburger P."/>
            <person name="Mueller R.-W."/>
            <person name="Bruemmer F."/>
            <person name="Labrenz M."/>
            <person name="Spormann A.M."/>
            <person name="Op Den Camp H."/>
            <person name="Overmann J."/>
            <person name="Amann R."/>
            <person name="Jetten M.S.M."/>
            <person name="Mascher T."/>
            <person name="Medema M.H."/>
            <person name="Devos D.P."/>
            <person name="Kaster A.-K."/>
            <person name="Ovreas L."/>
            <person name="Rohde M."/>
            <person name="Galperin M.Y."/>
            <person name="Jogler C."/>
        </authorList>
    </citation>
    <scope>NUCLEOTIDE SEQUENCE [LARGE SCALE GENOMIC DNA]</scope>
    <source>
        <strain evidence="3 4">Mal64</strain>
    </source>
</reference>
<feature type="domain" description="Non-reducing end beta-L-arabinofuranosidase-like GH127 catalytic" evidence="1">
    <location>
        <begin position="112"/>
        <end position="438"/>
    </location>
</feature>
<dbReference type="InterPro" id="IPR049174">
    <property type="entry name" value="Beta-AFase-like"/>
</dbReference>
<dbReference type="EMBL" id="SJPQ01000001">
    <property type="protein sequence ID" value="TWT90381.1"/>
    <property type="molecule type" value="Genomic_DNA"/>
</dbReference>
<keyword evidence="3" id="KW-0326">Glycosidase</keyword>
<dbReference type="AlphaFoldDB" id="A0A5C5ZU33"/>
<dbReference type="SUPFAM" id="SSF48208">
    <property type="entry name" value="Six-hairpin glycosidases"/>
    <property type="match status" value="1"/>
</dbReference>
<evidence type="ECO:0000259" key="1">
    <source>
        <dbReference type="Pfam" id="PF07944"/>
    </source>
</evidence>
<dbReference type="InterPro" id="IPR012878">
    <property type="entry name" value="Beta-AFase-like_GH127_cat"/>
</dbReference>
<dbReference type="Pfam" id="PF07944">
    <property type="entry name" value="Beta-AFase-like_GH127_cat"/>
    <property type="match status" value="1"/>
</dbReference>
<organism evidence="3 4">
    <name type="scientific">Pseudobythopirellula maris</name>
    <dbReference type="NCBI Taxonomy" id="2527991"/>
    <lineage>
        <taxon>Bacteria</taxon>
        <taxon>Pseudomonadati</taxon>
        <taxon>Planctomycetota</taxon>
        <taxon>Planctomycetia</taxon>
        <taxon>Pirellulales</taxon>
        <taxon>Lacipirellulaceae</taxon>
        <taxon>Pseudobythopirellula</taxon>
    </lineage>
</organism>
<dbReference type="GO" id="GO:0102478">
    <property type="term" value="F:beta-L-arabinofuranosidase activity"/>
    <property type="evidence" value="ECO:0007669"/>
    <property type="project" value="UniProtKB-EC"/>
</dbReference>
<gene>
    <name evidence="3" type="primary">hypBA1_1</name>
    <name evidence="3" type="ORF">Mal64_07700</name>
</gene>
<keyword evidence="4" id="KW-1185">Reference proteome</keyword>
<evidence type="ECO:0000313" key="4">
    <source>
        <dbReference type="Proteomes" id="UP000315440"/>
    </source>
</evidence>
<dbReference type="InterPro" id="IPR049046">
    <property type="entry name" value="Beta-AFase-like_GH127_middle"/>
</dbReference>
<dbReference type="PANTHER" id="PTHR43465">
    <property type="entry name" value="DUF1680 DOMAIN PROTEIN (AFU_ORTHOLOGUE AFUA_1G08910)"/>
    <property type="match status" value="1"/>
</dbReference>
<accession>A0A5C5ZU33</accession>
<dbReference type="EC" id="3.2.1.185" evidence="3"/>
<keyword evidence="3" id="KW-0378">Hydrolase</keyword>
<evidence type="ECO:0000313" key="3">
    <source>
        <dbReference type="EMBL" id="TWT90381.1"/>
    </source>
</evidence>
<comment type="caution">
    <text evidence="3">The sequence shown here is derived from an EMBL/GenBank/DDBJ whole genome shotgun (WGS) entry which is preliminary data.</text>
</comment>
<dbReference type="Proteomes" id="UP000315440">
    <property type="component" value="Unassembled WGS sequence"/>
</dbReference>
<feature type="domain" description="Non-reducing end beta-L-arabinofuranosidase-like GH127 middle" evidence="2">
    <location>
        <begin position="453"/>
        <end position="545"/>
    </location>
</feature>
<name>A0A5C5ZU33_9BACT</name>
<dbReference type="Gene3D" id="2.60.120.260">
    <property type="entry name" value="Galactose-binding domain-like"/>
    <property type="match status" value="1"/>
</dbReference>
<evidence type="ECO:0000259" key="2">
    <source>
        <dbReference type="Pfam" id="PF20736"/>
    </source>
</evidence>